<proteinExistence type="inferred from homology"/>
<comment type="catalytic activity">
    <reaction evidence="5 6">
        <text>geranylgeranyl diphosphate + L-cysteinyl-[protein] = S-geranylgeranyl-L-cysteinyl-[protein] + diphosphate</text>
        <dbReference type="Rhea" id="RHEA:21240"/>
        <dbReference type="Rhea" id="RHEA-COMP:10131"/>
        <dbReference type="Rhea" id="RHEA-COMP:11537"/>
        <dbReference type="ChEBI" id="CHEBI:29950"/>
        <dbReference type="ChEBI" id="CHEBI:33019"/>
        <dbReference type="ChEBI" id="CHEBI:57533"/>
        <dbReference type="ChEBI" id="CHEBI:86021"/>
        <dbReference type="EC" id="2.5.1.60"/>
    </reaction>
</comment>
<name>G0UXU0_TRYCI</name>
<evidence type="ECO:0000256" key="2">
    <source>
        <dbReference type="ARBA" id="ARBA00022602"/>
    </source>
</evidence>
<dbReference type="InterPro" id="IPR002088">
    <property type="entry name" value="Prenyl_trans_a"/>
</dbReference>
<comment type="similarity">
    <text evidence="1 6">Belongs to the protein prenyltransferase subunit alpha family.</text>
</comment>
<dbReference type="EMBL" id="HE575323">
    <property type="protein sequence ID" value="CCC94207.1"/>
    <property type="molecule type" value="Genomic_DNA"/>
</dbReference>
<evidence type="ECO:0000256" key="6">
    <source>
        <dbReference type="RuleBase" id="RU367120"/>
    </source>
</evidence>
<feature type="region of interest" description="Disordered" evidence="7">
    <location>
        <begin position="158"/>
        <end position="181"/>
    </location>
</feature>
<evidence type="ECO:0000256" key="7">
    <source>
        <dbReference type="SAM" id="MobiDB-lite"/>
    </source>
</evidence>
<evidence type="ECO:0000256" key="4">
    <source>
        <dbReference type="ARBA" id="ARBA00022737"/>
    </source>
</evidence>
<dbReference type="GO" id="GO:0005968">
    <property type="term" value="C:Rab-protein geranylgeranyltransferase complex"/>
    <property type="evidence" value="ECO:0007669"/>
    <property type="project" value="TreeGrafter"/>
</dbReference>
<keyword evidence="4" id="KW-0677">Repeat</keyword>
<dbReference type="PANTHER" id="PTHR11129:SF2">
    <property type="entry name" value="GERANYLGERANYL TRANSFERASE TYPE-2 SUBUNIT ALPHA"/>
    <property type="match status" value="1"/>
</dbReference>
<dbReference type="PANTHER" id="PTHR11129">
    <property type="entry name" value="PROTEIN FARNESYLTRANSFERASE ALPHA SUBUNIT/RAB GERANYLGERANYL TRANSFERASE ALPHA SUBUNIT"/>
    <property type="match status" value="1"/>
</dbReference>
<dbReference type="GO" id="GO:0004663">
    <property type="term" value="F:Rab geranylgeranyltransferase activity"/>
    <property type="evidence" value="ECO:0007669"/>
    <property type="project" value="UniProtKB-UniRule"/>
</dbReference>
<feature type="compositionally biased region" description="Basic and acidic residues" evidence="7">
    <location>
        <begin position="169"/>
        <end position="181"/>
    </location>
</feature>
<dbReference type="SUPFAM" id="SSF48439">
    <property type="entry name" value="Protein prenylyltransferase"/>
    <property type="match status" value="1"/>
</dbReference>
<organism evidence="8">
    <name type="scientific">Trypanosoma congolense (strain IL3000)</name>
    <dbReference type="NCBI Taxonomy" id="1068625"/>
    <lineage>
        <taxon>Eukaryota</taxon>
        <taxon>Discoba</taxon>
        <taxon>Euglenozoa</taxon>
        <taxon>Kinetoplastea</taxon>
        <taxon>Metakinetoplastina</taxon>
        <taxon>Trypanosomatida</taxon>
        <taxon>Trypanosomatidae</taxon>
        <taxon>Trypanosoma</taxon>
        <taxon>Nannomonas</taxon>
    </lineage>
</organism>
<evidence type="ECO:0000256" key="3">
    <source>
        <dbReference type="ARBA" id="ARBA00022679"/>
    </source>
</evidence>
<dbReference type="Pfam" id="PF01239">
    <property type="entry name" value="PPTA"/>
    <property type="match status" value="3"/>
</dbReference>
<gene>
    <name evidence="8" type="ORF">TCIL3000_10_9850</name>
</gene>
<reference evidence="8" key="1">
    <citation type="journal article" date="2012" name="Proc. Natl. Acad. Sci. U.S.A.">
        <title>Antigenic diversity is generated by distinct evolutionary mechanisms in African trypanosome species.</title>
        <authorList>
            <person name="Jackson A.P."/>
            <person name="Berry A."/>
            <person name="Aslett M."/>
            <person name="Allison H.C."/>
            <person name="Burton P."/>
            <person name="Vavrova-Anderson J."/>
            <person name="Brown R."/>
            <person name="Browne H."/>
            <person name="Corton N."/>
            <person name="Hauser H."/>
            <person name="Gamble J."/>
            <person name="Gilderthorp R."/>
            <person name="Marcello L."/>
            <person name="McQuillan J."/>
            <person name="Otto T.D."/>
            <person name="Quail M.A."/>
            <person name="Sanders M.J."/>
            <person name="van Tonder A."/>
            <person name="Ginger M.L."/>
            <person name="Field M.C."/>
            <person name="Barry J.D."/>
            <person name="Hertz-Fowler C."/>
            <person name="Berriman M."/>
        </authorList>
    </citation>
    <scope>NUCLEOTIDE SEQUENCE</scope>
    <source>
        <strain evidence="8">IL3000</strain>
    </source>
</reference>
<comment type="function">
    <text evidence="6">Catalyzes the transfer of a geranyl-geranyl moiety from geranyl-geranyl pyrophosphate to cysteines occuring in specific C-terminal amino acid sequences.</text>
</comment>
<evidence type="ECO:0000256" key="1">
    <source>
        <dbReference type="ARBA" id="ARBA00006734"/>
    </source>
</evidence>
<dbReference type="Gene3D" id="1.25.40.120">
    <property type="entry name" value="Protein prenylyltransferase"/>
    <property type="match status" value="1"/>
</dbReference>
<dbReference type="AlphaFoldDB" id="G0UXU0"/>
<dbReference type="EC" id="2.5.1.60" evidence="6"/>
<dbReference type="PROSITE" id="PS51147">
    <property type="entry name" value="PFTA"/>
    <property type="match status" value="1"/>
</dbReference>
<accession>G0UXU0</accession>
<protein>
    <recommendedName>
        <fullName evidence="6">Geranylgeranyl transferase type-2 subunit alpha</fullName>
        <ecNumber evidence="6">2.5.1.60</ecNumber>
    </recommendedName>
    <alternativeName>
        <fullName evidence="6">Geranylgeranyl transferase type II subunit alpha</fullName>
    </alternativeName>
</protein>
<evidence type="ECO:0000256" key="5">
    <source>
        <dbReference type="ARBA" id="ARBA00047658"/>
    </source>
</evidence>
<sequence length="489" mass="55797">MHDQRKVRSGDISESDRKKLLVEVKQFTALYDDLLDKRQQRMYGVEVLPQLAELLKKNAEAYTMYNYRREVLLDIWHSQEVDGGEQAGDLPVASSVGDVAELAPVKTKLEWLKDELKLSSTILQRDYKVYAAFLHRRWIFTQMRRFAEISLENFGATGTSRSASGDEDQSVKNDTTSDREPPEEVLFWATALYKEKKQGDALLAMDERNFHAWGFRRWAMWQLGEMEKFLTWHSIKLGPNVASVKEGDFASYLNGSSGGGQPHGPQDVLFTPEELKELSFTSAAVRRNFSNYSAWHQRGFIVQGALRRLQQRQWTGGNPGEDKLRVDMVSQAWCRLEEDLALLTTAIYCDPLDQSAWYYAQFLIHASEQLRALPFEVASHVDIAAKLSEVCLDLVGEERRLGEDMETYWPYLHLMTSLLPALKHSNANGVQPNIALAREVRRLMRPNEQCVNSDDDCIKCVQELAAHLRLADPLRAGMYEALLNSVSLT</sequence>
<keyword evidence="2 6" id="KW-0637">Prenyltransferase</keyword>
<dbReference type="GO" id="GO:0097354">
    <property type="term" value="P:prenylation"/>
    <property type="evidence" value="ECO:0007669"/>
    <property type="project" value="UniProtKB-UniRule"/>
</dbReference>
<keyword evidence="3 6" id="KW-0808">Transferase</keyword>
<dbReference type="VEuPathDB" id="TriTrypDB:TcIL3000_10_9850"/>
<evidence type="ECO:0000313" key="8">
    <source>
        <dbReference type="EMBL" id="CCC94207.1"/>
    </source>
</evidence>